<dbReference type="InterPro" id="IPR050708">
    <property type="entry name" value="T6SS_VgrG/RHS"/>
</dbReference>
<gene>
    <name evidence="4" type="ORF">CBYS24578_00017768</name>
</gene>
<dbReference type="OrthoDB" id="442731at2759"/>
<keyword evidence="2" id="KW-0812">Transmembrane</keyword>
<dbReference type="EMBL" id="CABFNO020001406">
    <property type="protein sequence ID" value="CAG9986850.1"/>
    <property type="molecule type" value="Genomic_DNA"/>
</dbReference>
<dbReference type="NCBIfam" id="TIGR03696">
    <property type="entry name" value="Rhs_assc_core"/>
    <property type="match status" value="1"/>
</dbReference>
<feature type="transmembrane region" description="Helical" evidence="2">
    <location>
        <begin position="1423"/>
        <end position="1452"/>
    </location>
</feature>
<comment type="caution">
    <text evidence="4">The sequence shown here is derived from an EMBL/GenBank/DDBJ whole genome shotgun (WGS) entry which is preliminary data.</text>
</comment>
<dbReference type="PANTHER" id="PTHR32305:SF15">
    <property type="entry name" value="PROTEIN RHSA-RELATED"/>
    <property type="match status" value="1"/>
</dbReference>
<organism evidence="4 5">
    <name type="scientific">Clonostachys byssicola</name>
    <dbReference type="NCBI Taxonomy" id="160290"/>
    <lineage>
        <taxon>Eukaryota</taxon>
        <taxon>Fungi</taxon>
        <taxon>Dikarya</taxon>
        <taxon>Ascomycota</taxon>
        <taxon>Pezizomycotina</taxon>
        <taxon>Sordariomycetes</taxon>
        <taxon>Hypocreomycetidae</taxon>
        <taxon>Hypocreales</taxon>
        <taxon>Bionectriaceae</taxon>
        <taxon>Clonostachys</taxon>
    </lineage>
</organism>
<keyword evidence="5" id="KW-1185">Reference proteome</keyword>
<feature type="transmembrane region" description="Helical" evidence="2">
    <location>
        <begin position="1464"/>
        <end position="1485"/>
    </location>
</feature>
<dbReference type="InterPro" id="IPR056823">
    <property type="entry name" value="TEN-like_YD-shell"/>
</dbReference>
<feature type="transmembrane region" description="Helical" evidence="2">
    <location>
        <begin position="1387"/>
        <end position="1411"/>
    </location>
</feature>
<protein>
    <recommendedName>
        <fullName evidence="3">Teneurin-like YD-shell domain-containing protein</fullName>
    </recommendedName>
</protein>
<dbReference type="Pfam" id="PF25023">
    <property type="entry name" value="TEN_YD-shell"/>
    <property type="match status" value="2"/>
</dbReference>
<dbReference type="Gene3D" id="2.180.10.10">
    <property type="entry name" value="RHS repeat-associated core"/>
    <property type="match status" value="3"/>
</dbReference>
<evidence type="ECO:0000313" key="4">
    <source>
        <dbReference type="EMBL" id="CAG9986850.1"/>
    </source>
</evidence>
<reference evidence="5" key="1">
    <citation type="submission" date="2019-06" db="EMBL/GenBank/DDBJ databases">
        <authorList>
            <person name="Broberg M."/>
        </authorList>
    </citation>
    <scope>NUCLEOTIDE SEQUENCE [LARGE SCALE GENOMIC DNA]</scope>
</reference>
<name>A0A9N9UEJ5_9HYPO</name>
<evidence type="ECO:0000256" key="1">
    <source>
        <dbReference type="ARBA" id="ARBA00022737"/>
    </source>
</evidence>
<sequence>MASGQYRGSHAFTRTKHSYQESVNPNTGSLTIRAPLLDIPGVQPAVDFSLNLLYSSGSLGTFGLPRNWGLDLPYVCQGKSLTTKGRTYVVDLAWSDSEGHKSGLRYVNNHDIVLKKIIPPQPLPSGKKGLYGWKLQNSDGSCDYLDEAGKPRERHDLYGNHFHLTYVNDLTGGVDAPGLWLRSVEDSWGQQIAFGHQPGSSLVITSPDGGKTKITFSDAAGGVTSVTNAEGLKTTFEYTIFEKSHRVVSSVRYSNGLRSRYGYAGIPYIASDGTRHNMAAVQEHYQVHSSSGNTVRHVRYGYGSGSNATFTGAVLGLRMGGNGDPLMDSGPRTATYKYDVVKTVSDGDKKPMMRMRTWYNNLHLPMEEMVLAPDDEGGFTETHKAVYTYKIDYERFARTSAYELPVQTEVCNRSQGAWVASRRTKATHNGFYRQITCSDEIWHAEKGYELQSTVEKEYYTTSLDTQIVKRTTQRDNVAHYEEVAENTLTPDEKNISSITKAFRSFSDGDTSLKPWKHISYSYSAQGRLTSESLAWSQGAAVPTDSATSTTTKTDYEYQNGILIESRTNALGETEKVERNMTKPQGPVTRRTWPMGQTESFTHDAMGRVTKQIDASGLQTDIKYETTESQGTLVTVTKPTGYVTTVRIDMLDREVEATDNAGPTEGASKPRTLWTKTYDALSRVIEMRDRYSLVTSHTYDELNRPLSTTDPKGNVVRFQYENGGSKVTQSINGDRRLVRTVNARSEVIEEVTYADSGDKHVDHCLVEESAYDGRGNKTSSKLYKDTGNTGTAGSTDMISDTVTVYGPEKAVVSETVTGYMDKGPDVVRRRFEYDLFGNVYSYVKDVTYSDGRQFLGHQGGVHIFDNANRPILFRDREGREERQMYDRNGWLSKLVRTDGSEIRYNHDSLGQILDTTYPDSQTTYTYDSGARLTSLSEGERNSVQYTYSLDSVPLVVKYGDGRAQNYTLDQHGRVISEKDACGITQETTFDSVGEVSSQRFGGDTLEYSYGDVNHTKGLLLATTLSGGRTPLRTDFEYDGFGRVRRTVVRDPSSSKTLLDTDLTLDAQGRVMAMTSRSEVSADLNTQRAFTYDGLGQLVEEKIRDATTGTSWSVTAYSYDGNSNVISVRRNDHLTTMTYNKIDQRTDSGIEYDKNGRMVVDSQGNHYRFDDRDRLVSVERSQRAGKSSFAYHADNFLSQNHREGSTTGKADMYYTRGKINVIRDTEPEKEDGAGDTSFFYTPDSGLVSSRSNTQGKEYYFKQLGSTALIMQDPAGGGDSPPRYISASYDAYGNPLVRSDEKIRSEGSSKKSGPHFGFVQEFSDPDAGLVYFRSRYYNPRNLAFISMDSRRRQENRYTYCSGDPVNRSDPSGHDWRDEWFTARRLTSMTLGFVAGIAVSLVAGPAVGAAMASAVNLATAGTASGMAILAGAVATEVVAPIVTGAISGIAAGAVYSVSMEEKIDGWDIAVWATGGAVGEVVGMAVRPYVRPFMSKLMASGKKQNFLKWGTRRVLAASSNKATQFAMQLGESSALTGVAGAAGLTAASHAALSSAAPSASALSGGALTTWGDGTGTGQGANAAIDSDQGQPTAAVWCAEVWGSPGSLEWLG</sequence>
<accession>A0A9N9UEJ5</accession>
<feature type="domain" description="Teneurin-like YD-shell" evidence="3">
    <location>
        <begin position="1020"/>
        <end position="1345"/>
    </location>
</feature>
<dbReference type="InterPro" id="IPR022385">
    <property type="entry name" value="Rhs_assc_core"/>
</dbReference>
<reference evidence="4 5" key="2">
    <citation type="submission" date="2021-10" db="EMBL/GenBank/DDBJ databases">
        <authorList>
            <person name="Piombo E."/>
        </authorList>
    </citation>
    <scope>NUCLEOTIDE SEQUENCE [LARGE SCALE GENOMIC DNA]</scope>
</reference>
<proteinExistence type="predicted"/>
<evidence type="ECO:0000259" key="3">
    <source>
        <dbReference type="Pfam" id="PF25023"/>
    </source>
</evidence>
<keyword evidence="1" id="KW-0677">Repeat</keyword>
<dbReference type="PANTHER" id="PTHR32305">
    <property type="match status" value="1"/>
</dbReference>
<evidence type="ECO:0000256" key="2">
    <source>
        <dbReference type="SAM" id="Phobius"/>
    </source>
</evidence>
<feature type="domain" description="Teneurin-like YD-shell" evidence="3">
    <location>
        <begin position="601"/>
        <end position="975"/>
    </location>
</feature>
<keyword evidence="2" id="KW-1133">Transmembrane helix</keyword>
<dbReference type="Proteomes" id="UP000754883">
    <property type="component" value="Unassembled WGS sequence"/>
</dbReference>
<evidence type="ECO:0000313" key="5">
    <source>
        <dbReference type="Proteomes" id="UP000754883"/>
    </source>
</evidence>
<keyword evidence="2" id="KW-0472">Membrane</keyword>